<feature type="domain" description="Zinc finger PHD-type" evidence="5">
    <location>
        <begin position="793"/>
        <end position="854"/>
    </location>
</feature>
<evidence type="ECO:0000259" key="5">
    <source>
        <dbReference type="SMART" id="SM00249"/>
    </source>
</evidence>
<evidence type="ECO:0000313" key="7">
    <source>
        <dbReference type="Proteomes" id="UP000078284"/>
    </source>
</evidence>
<proteinExistence type="predicted"/>
<keyword evidence="1" id="KW-0479">Metal-binding</keyword>
<evidence type="ECO:0000256" key="1">
    <source>
        <dbReference type="ARBA" id="ARBA00022723"/>
    </source>
</evidence>
<dbReference type="AlphaFoldDB" id="A0A178VET2"/>
<accession>A0A178VET2</accession>
<dbReference type="SUPFAM" id="SSF57889">
    <property type="entry name" value="Cysteine-rich domain"/>
    <property type="match status" value="5"/>
</dbReference>
<dbReference type="GO" id="GO:0008270">
    <property type="term" value="F:zinc ion binding"/>
    <property type="evidence" value="ECO:0007669"/>
    <property type="project" value="UniProtKB-KW"/>
</dbReference>
<dbReference type="Pfam" id="PF03107">
    <property type="entry name" value="C1_2"/>
    <property type="match status" value="7"/>
</dbReference>
<keyword evidence="2" id="KW-0677">Repeat</keyword>
<keyword evidence="4" id="KW-0862">Zinc</keyword>
<protein>
    <recommendedName>
        <fullName evidence="5">Zinc finger PHD-type domain-containing protein</fullName>
    </recommendedName>
</protein>
<sequence>MGQGQSSDEEMDDEEMPRCVVSDPAQPHNFSHRSKQKVKHDCFGCGKSDVPWEIRECPDLYYYCTICDLEFHENCLEYPSKIIHPYHPQHPLVFTVINYETGIIADTNYGEYYRFRYRFDIENSEYPKNIKPKSSIIFDICTWCGNDLSGWFYRCTICNFSLDFQCALEFPPLTIQNPKSHPHSLALFPRPLSFPCNACGLINALEPSYACYQCNYVVHQSCIDLPRVIKITRHPHRLSHTPYHPAKVSPCRVCYKNVDIKYGQYSCNHEDCFYVVHSKCATHEKIWDGEELEWEDEESEEAEDIAPYKKISGGLIEHCWHQHHFLKLEKYEGTRDSIKQCQACMRSINPHDFYSCIECEFFIHENIVYSYPPSVRTSVKFAAKVADGDIVDIVYNAFYANLLYATHAPQFQLCYTTNMMIILSLFVTEKMAWMTRTGANICDIEFHRRCLQIPSKMIHPYHPQHPLTFTFVSYETKIIVDVNYDDFCTFLCRSGLNMPEYLQTIGSKSNIIFDKCTLCGNVLSEWFYRCSICNFFLDFRCARNFPPLTIQNPRSHHHSLALFRRPVSFPCDACGLINLLDPSYACHQCDYMVHKSCVDLPRVIKITLHSKCATHRKIWNGGELEWAPEEPDETEAIAPFKKVGDGLIQNICHHLHILKLEKYDRVRDSAKQCQACMRPISSQDFYNCMECDFFLHEVCANLPRKLEHALHHHPLFIDPYPLYDHDCGNLACSVCFRKSSGLMYRCREEECVGYEQFQLDLNCVLVPEYFTHKSHAEHHVFISPSYSEENEALCQGCKKRVYNYHLHCSLCEFVLCYECATIPNEIHYKFDEHSLTLSYGESGVDDKYWCEVCEKGLDPTEWFYINKESCTTIHHKCLFGDFGYMKPGHIFDYCGNKVEVVGNGSSSRPICLTCQYHCPHHVCFKVCMIDGTEIYFCAFSCIRL</sequence>
<evidence type="ECO:0000256" key="2">
    <source>
        <dbReference type="ARBA" id="ARBA00022737"/>
    </source>
</evidence>
<keyword evidence="3" id="KW-0863">Zinc-finger</keyword>
<feature type="domain" description="Zinc finger PHD-type" evidence="5">
    <location>
        <begin position="195"/>
        <end position="271"/>
    </location>
</feature>
<evidence type="ECO:0000313" key="6">
    <source>
        <dbReference type="EMBL" id="OAP03875.1"/>
    </source>
</evidence>
<gene>
    <name evidence="6" type="ordered locus">AXX17_At3g53630</name>
</gene>
<organism evidence="6 7">
    <name type="scientific">Arabidopsis thaliana</name>
    <name type="common">Mouse-ear cress</name>
    <dbReference type="NCBI Taxonomy" id="3702"/>
    <lineage>
        <taxon>Eukaryota</taxon>
        <taxon>Viridiplantae</taxon>
        <taxon>Streptophyta</taxon>
        <taxon>Embryophyta</taxon>
        <taxon>Tracheophyta</taxon>
        <taxon>Spermatophyta</taxon>
        <taxon>Magnoliopsida</taxon>
        <taxon>eudicotyledons</taxon>
        <taxon>Gunneridae</taxon>
        <taxon>Pentapetalae</taxon>
        <taxon>rosids</taxon>
        <taxon>malvids</taxon>
        <taxon>Brassicales</taxon>
        <taxon>Brassicaceae</taxon>
        <taxon>Camelineae</taxon>
        <taxon>Arabidopsis</taxon>
    </lineage>
</organism>
<dbReference type="PANTHER" id="PTHR32410">
    <property type="entry name" value="CYSTEINE/HISTIDINE-RICH C1 DOMAIN FAMILY PROTEIN"/>
    <property type="match status" value="1"/>
</dbReference>
<dbReference type="ExpressionAtlas" id="A0A178VET2">
    <property type="expression patterns" value="baseline and differential"/>
</dbReference>
<name>A0A178VET2_ARATH</name>
<evidence type="ECO:0000256" key="4">
    <source>
        <dbReference type="ARBA" id="ARBA00022833"/>
    </source>
</evidence>
<feature type="domain" description="Zinc finger PHD-type" evidence="5">
    <location>
        <begin position="570"/>
        <end position="616"/>
    </location>
</feature>
<reference evidence="7" key="1">
    <citation type="journal article" date="2016" name="Proc. Natl. Acad. Sci. U.S.A.">
        <title>Chromosome-level assembly of Arabidopsis thaliana Ler reveals the extent of translocation and inversion polymorphisms.</title>
        <authorList>
            <person name="Zapata L."/>
            <person name="Ding J."/>
            <person name="Willing E.M."/>
            <person name="Hartwig B."/>
            <person name="Bezdan D."/>
            <person name="Jiao W.B."/>
            <person name="Patel V."/>
            <person name="Velikkakam James G."/>
            <person name="Koornneef M."/>
            <person name="Ossowski S."/>
            <person name="Schneeberger K."/>
        </authorList>
    </citation>
    <scope>NUCLEOTIDE SEQUENCE [LARGE SCALE GENOMIC DNA]</scope>
    <source>
        <strain evidence="7">cv. Landsberg erecta</strain>
    </source>
</reference>
<dbReference type="InterPro" id="IPR053192">
    <property type="entry name" value="Vacuole_Formation_Reg"/>
</dbReference>
<evidence type="ECO:0000256" key="3">
    <source>
        <dbReference type="ARBA" id="ARBA00022771"/>
    </source>
</evidence>
<comment type="caution">
    <text evidence="6">The sequence shown here is derived from an EMBL/GenBank/DDBJ whole genome shotgun (WGS) entry which is preliminary data.</text>
</comment>
<dbReference type="InterPro" id="IPR054483">
    <property type="entry name" value="DC1-like_CT"/>
</dbReference>
<dbReference type="InterPro" id="IPR001965">
    <property type="entry name" value="Znf_PHD"/>
</dbReference>
<dbReference type="Pfam" id="PF22926">
    <property type="entry name" value="C1-like_CT"/>
    <property type="match status" value="1"/>
</dbReference>
<dbReference type="InterPro" id="IPR004146">
    <property type="entry name" value="DC1"/>
</dbReference>
<dbReference type="EMBL" id="LUHQ01000003">
    <property type="protein sequence ID" value="OAP03875.1"/>
    <property type="molecule type" value="Genomic_DNA"/>
</dbReference>
<dbReference type="Proteomes" id="UP000078284">
    <property type="component" value="Chromosome 3"/>
</dbReference>
<dbReference type="SMART" id="SM00249">
    <property type="entry name" value="PHD"/>
    <property type="match status" value="3"/>
</dbReference>
<dbReference type="PANTHER" id="PTHR32410:SF168">
    <property type="entry name" value="CYSTEINE_HISTIDINE-RICH C1 DOMAIN FAMILY PROTEIN"/>
    <property type="match status" value="1"/>
</dbReference>
<dbReference type="InterPro" id="IPR046349">
    <property type="entry name" value="C1-like_sf"/>
</dbReference>